<dbReference type="SMART" id="SM00342">
    <property type="entry name" value="HTH_ARAC"/>
    <property type="match status" value="1"/>
</dbReference>
<feature type="domain" description="HTH araC/xylS-type" evidence="4">
    <location>
        <begin position="144"/>
        <end position="242"/>
    </location>
</feature>
<gene>
    <name evidence="5" type="ORF">RSSM_01686</name>
</gene>
<dbReference type="GO" id="GO:0003700">
    <property type="term" value="F:DNA-binding transcription factor activity"/>
    <property type="evidence" value="ECO:0007669"/>
    <property type="project" value="InterPro"/>
</dbReference>
<dbReference type="PROSITE" id="PS00041">
    <property type="entry name" value="HTH_ARAC_FAMILY_1"/>
    <property type="match status" value="1"/>
</dbReference>
<dbReference type="InterPro" id="IPR018060">
    <property type="entry name" value="HTH_AraC"/>
</dbReference>
<dbReference type="EMBL" id="ANOH01000120">
    <property type="protein sequence ID" value="EMI56840.1"/>
    <property type="molecule type" value="Genomic_DNA"/>
</dbReference>
<accession>M5U5W4</accession>
<dbReference type="PANTHER" id="PTHR46796">
    <property type="entry name" value="HTH-TYPE TRANSCRIPTIONAL ACTIVATOR RHAS-RELATED"/>
    <property type="match status" value="1"/>
</dbReference>
<evidence type="ECO:0000256" key="3">
    <source>
        <dbReference type="ARBA" id="ARBA00023163"/>
    </source>
</evidence>
<dbReference type="GO" id="GO:0043565">
    <property type="term" value="F:sequence-specific DNA binding"/>
    <property type="evidence" value="ECO:0007669"/>
    <property type="project" value="InterPro"/>
</dbReference>
<dbReference type="InterPro" id="IPR035965">
    <property type="entry name" value="PAS-like_dom_sf"/>
</dbReference>
<protein>
    <submittedName>
        <fullName evidence="5">AraC family transcriptional regulator</fullName>
    </submittedName>
</protein>
<dbReference type="InterPro" id="IPR018062">
    <property type="entry name" value="HTH_AraC-typ_CS"/>
</dbReference>
<dbReference type="Gene3D" id="3.30.450.20">
    <property type="entry name" value="PAS domain"/>
    <property type="match status" value="1"/>
</dbReference>
<proteinExistence type="predicted"/>
<evidence type="ECO:0000259" key="4">
    <source>
        <dbReference type="PROSITE" id="PS01124"/>
    </source>
</evidence>
<dbReference type="Pfam" id="PF12833">
    <property type="entry name" value="HTH_18"/>
    <property type="match status" value="1"/>
</dbReference>
<sequence length="246" mass="27887">MANMIEEIFQQLPSPFTGEELFDHLTDSVFFIKNTRGEYLVVNETLVQRSGVRGKQDVLGRTADQLHDAPLGQRYVEQDRQVIETGRPLLSQLELHLYPSGIVGWCMTTKLPMKDRNGNVIGLVGISQDLKLPDYETEEYAHVAEALKYAEDNLSQPPSVEQLASIAMMSRYQLDRRMRQIFGISTGQWLMKARIDTAQNLLIGTDMSIASIGLEAGYADQSAFTRQFRRATGLTPREYRAVRKRT</sequence>
<organism evidence="5 6">
    <name type="scientific">Rhodopirellula sallentina SM41</name>
    <dbReference type="NCBI Taxonomy" id="1263870"/>
    <lineage>
        <taxon>Bacteria</taxon>
        <taxon>Pseudomonadati</taxon>
        <taxon>Planctomycetota</taxon>
        <taxon>Planctomycetia</taxon>
        <taxon>Pirellulales</taxon>
        <taxon>Pirellulaceae</taxon>
        <taxon>Rhodopirellula</taxon>
    </lineage>
</organism>
<reference evidence="5 6" key="1">
    <citation type="journal article" date="2013" name="Mar. Genomics">
        <title>Expression of sulfatases in Rhodopirellula baltica and the diversity of sulfatases in the genus Rhodopirellula.</title>
        <authorList>
            <person name="Wegner C.E."/>
            <person name="Richter-Heitmann T."/>
            <person name="Klindworth A."/>
            <person name="Klockow C."/>
            <person name="Richter M."/>
            <person name="Achstetter T."/>
            <person name="Glockner F.O."/>
            <person name="Harder J."/>
        </authorList>
    </citation>
    <scope>NUCLEOTIDE SEQUENCE [LARGE SCALE GENOMIC DNA]</scope>
    <source>
        <strain evidence="5 6">SM41</strain>
    </source>
</reference>
<dbReference type="PATRIC" id="fig|1263870.3.peg.1807"/>
<dbReference type="InterPro" id="IPR013656">
    <property type="entry name" value="PAS_4"/>
</dbReference>
<evidence type="ECO:0000256" key="2">
    <source>
        <dbReference type="ARBA" id="ARBA00023125"/>
    </source>
</evidence>
<dbReference type="PANTHER" id="PTHR46796:SF13">
    <property type="entry name" value="HTH-TYPE TRANSCRIPTIONAL ACTIVATOR RHAS"/>
    <property type="match status" value="1"/>
</dbReference>
<dbReference type="SUPFAM" id="SSF55785">
    <property type="entry name" value="PYP-like sensor domain (PAS domain)"/>
    <property type="match status" value="1"/>
</dbReference>
<dbReference type="PROSITE" id="PS01124">
    <property type="entry name" value="HTH_ARAC_FAMILY_2"/>
    <property type="match status" value="1"/>
</dbReference>
<dbReference type="Gene3D" id="1.10.10.60">
    <property type="entry name" value="Homeodomain-like"/>
    <property type="match status" value="1"/>
</dbReference>
<dbReference type="Pfam" id="PF08448">
    <property type="entry name" value="PAS_4"/>
    <property type="match status" value="1"/>
</dbReference>
<keyword evidence="6" id="KW-1185">Reference proteome</keyword>
<dbReference type="PRINTS" id="PR00032">
    <property type="entry name" value="HTHARAC"/>
</dbReference>
<evidence type="ECO:0000313" key="6">
    <source>
        <dbReference type="Proteomes" id="UP000011885"/>
    </source>
</evidence>
<dbReference type="SUPFAM" id="SSF46689">
    <property type="entry name" value="Homeodomain-like"/>
    <property type="match status" value="2"/>
</dbReference>
<name>M5U5W4_9BACT</name>
<dbReference type="Proteomes" id="UP000011885">
    <property type="component" value="Unassembled WGS sequence"/>
</dbReference>
<keyword evidence="2" id="KW-0238">DNA-binding</keyword>
<comment type="caution">
    <text evidence="5">The sequence shown here is derived from an EMBL/GenBank/DDBJ whole genome shotgun (WGS) entry which is preliminary data.</text>
</comment>
<evidence type="ECO:0000313" key="5">
    <source>
        <dbReference type="EMBL" id="EMI56840.1"/>
    </source>
</evidence>
<keyword evidence="1" id="KW-0805">Transcription regulation</keyword>
<evidence type="ECO:0000256" key="1">
    <source>
        <dbReference type="ARBA" id="ARBA00023015"/>
    </source>
</evidence>
<dbReference type="InterPro" id="IPR020449">
    <property type="entry name" value="Tscrpt_reg_AraC-type_HTH"/>
</dbReference>
<dbReference type="AlphaFoldDB" id="M5U5W4"/>
<keyword evidence="3" id="KW-0804">Transcription</keyword>
<dbReference type="InterPro" id="IPR050204">
    <property type="entry name" value="AraC_XylS_family_regulators"/>
</dbReference>
<dbReference type="InterPro" id="IPR009057">
    <property type="entry name" value="Homeodomain-like_sf"/>
</dbReference>